<gene>
    <name evidence="2" type="ORF">SLEP1_g13318</name>
</gene>
<reference evidence="2 3" key="1">
    <citation type="journal article" date="2021" name="Commun. Biol.">
        <title>The genome of Shorea leprosula (Dipterocarpaceae) highlights the ecological relevance of drought in aseasonal tropical rainforests.</title>
        <authorList>
            <person name="Ng K.K.S."/>
            <person name="Kobayashi M.J."/>
            <person name="Fawcett J.A."/>
            <person name="Hatakeyama M."/>
            <person name="Paape T."/>
            <person name="Ng C.H."/>
            <person name="Ang C.C."/>
            <person name="Tnah L.H."/>
            <person name="Lee C.T."/>
            <person name="Nishiyama T."/>
            <person name="Sese J."/>
            <person name="O'Brien M.J."/>
            <person name="Copetti D."/>
            <person name="Mohd Noor M.I."/>
            <person name="Ong R.C."/>
            <person name="Putra M."/>
            <person name="Sireger I.Z."/>
            <person name="Indrioko S."/>
            <person name="Kosugi Y."/>
            <person name="Izuno A."/>
            <person name="Isagi Y."/>
            <person name="Lee S.L."/>
            <person name="Shimizu K.K."/>
        </authorList>
    </citation>
    <scope>NUCLEOTIDE SEQUENCE [LARGE SCALE GENOMIC DNA]</scope>
    <source>
        <strain evidence="2">214</strain>
    </source>
</reference>
<dbReference type="EMBL" id="BPVZ01000016">
    <property type="protein sequence ID" value="GKV00654.1"/>
    <property type="molecule type" value="Genomic_DNA"/>
</dbReference>
<evidence type="ECO:0000313" key="2">
    <source>
        <dbReference type="EMBL" id="GKV00654.1"/>
    </source>
</evidence>
<keyword evidence="3" id="KW-1185">Reference proteome</keyword>
<keyword evidence="1" id="KW-1133">Transmembrane helix</keyword>
<sequence length="55" mass="6391">MNTFVWNENEILFSLWISLFEILGIKINLVSMKLNRILMSRPKTQIRGATDAVHS</sequence>
<evidence type="ECO:0000313" key="3">
    <source>
        <dbReference type="Proteomes" id="UP001054252"/>
    </source>
</evidence>
<feature type="transmembrane region" description="Helical" evidence="1">
    <location>
        <begin position="12"/>
        <end position="31"/>
    </location>
</feature>
<keyword evidence="1" id="KW-0812">Transmembrane</keyword>
<protein>
    <submittedName>
        <fullName evidence="2">Uncharacterized protein</fullName>
    </submittedName>
</protein>
<accession>A0AAV5IQY5</accession>
<name>A0AAV5IQY5_9ROSI</name>
<dbReference type="AlphaFoldDB" id="A0AAV5IQY5"/>
<evidence type="ECO:0000256" key="1">
    <source>
        <dbReference type="SAM" id="Phobius"/>
    </source>
</evidence>
<comment type="caution">
    <text evidence="2">The sequence shown here is derived from an EMBL/GenBank/DDBJ whole genome shotgun (WGS) entry which is preliminary data.</text>
</comment>
<keyword evidence="1" id="KW-0472">Membrane</keyword>
<dbReference type="Proteomes" id="UP001054252">
    <property type="component" value="Unassembled WGS sequence"/>
</dbReference>
<proteinExistence type="predicted"/>
<organism evidence="2 3">
    <name type="scientific">Rubroshorea leprosula</name>
    <dbReference type="NCBI Taxonomy" id="152421"/>
    <lineage>
        <taxon>Eukaryota</taxon>
        <taxon>Viridiplantae</taxon>
        <taxon>Streptophyta</taxon>
        <taxon>Embryophyta</taxon>
        <taxon>Tracheophyta</taxon>
        <taxon>Spermatophyta</taxon>
        <taxon>Magnoliopsida</taxon>
        <taxon>eudicotyledons</taxon>
        <taxon>Gunneridae</taxon>
        <taxon>Pentapetalae</taxon>
        <taxon>rosids</taxon>
        <taxon>malvids</taxon>
        <taxon>Malvales</taxon>
        <taxon>Dipterocarpaceae</taxon>
        <taxon>Rubroshorea</taxon>
    </lineage>
</organism>